<evidence type="ECO:0000256" key="1">
    <source>
        <dbReference type="ARBA" id="ARBA00008007"/>
    </source>
</evidence>
<comment type="caution">
    <text evidence="2">The sequence shown here is derived from an EMBL/GenBank/DDBJ whole genome shotgun (WGS) entry which is preliminary data.</text>
</comment>
<organism evidence="2 3">
    <name type="scientific">Pseudonocardia humida</name>
    <dbReference type="NCBI Taxonomy" id="2800819"/>
    <lineage>
        <taxon>Bacteria</taxon>
        <taxon>Bacillati</taxon>
        <taxon>Actinomycetota</taxon>
        <taxon>Actinomycetes</taxon>
        <taxon>Pseudonocardiales</taxon>
        <taxon>Pseudonocardiaceae</taxon>
        <taxon>Pseudonocardia</taxon>
    </lineage>
</organism>
<dbReference type="SUPFAM" id="SSF53271">
    <property type="entry name" value="PRTase-like"/>
    <property type="match status" value="1"/>
</dbReference>
<evidence type="ECO:0000313" key="3">
    <source>
        <dbReference type="Proteomes" id="UP001165283"/>
    </source>
</evidence>
<dbReference type="EMBL" id="JAGSOV010000012">
    <property type="protein sequence ID" value="MCO1654704.1"/>
    <property type="molecule type" value="Genomic_DNA"/>
</dbReference>
<dbReference type="InterPro" id="IPR000836">
    <property type="entry name" value="PRTase_dom"/>
</dbReference>
<dbReference type="InterPro" id="IPR029057">
    <property type="entry name" value="PRTase-like"/>
</dbReference>
<dbReference type="PANTHER" id="PTHR47505:SF1">
    <property type="entry name" value="DNA UTILIZATION PROTEIN YHGH"/>
    <property type="match status" value="1"/>
</dbReference>
<dbReference type="RefSeq" id="WP_252436329.1">
    <property type="nucleotide sequence ID" value="NZ_JAGSOV010000012.1"/>
</dbReference>
<dbReference type="CDD" id="cd06223">
    <property type="entry name" value="PRTases_typeI"/>
    <property type="match status" value="1"/>
</dbReference>
<reference evidence="2" key="1">
    <citation type="submission" date="2021-04" db="EMBL/GenBank/DDBJ databases">
        <title>Pseudonocardia sp. nov., isolated from sandy soil of mangrove forest.</title>
        <authorList>
            <person name="Zan Z."/>
            <person name="Huang R."/>
            <person name="Liu W."/>
        </authorList>
    </citation>
    <scope>NUCLEOTIDE SEQUENCE</scope>
    <source>
        <strain evidence="2">S2-4</strain>
    </source>
</reference>
<dbReference type="Proteomes" id="UP001165283">
    <property type="component" value="Unassembled WGS sequence"/>
</dbReference>
<gene>
    <name evidence="2" type="ORF">KDL28_06505</name>
</gene>
<dbReference type="InterPro" id="IPR051910">
    <property type="entry name" value="ComF/GntX_DNA_util-trans"/>
</dbReference>
<dbReference type="PANTHER" id="PTHR47505">
    <property type="entry name" value="DNA UTILIZATION PROTEIN YHGH"/>
    <property type="match status" value="1"/>
</dbReference>
<proteinExistence type="inferred from homology"/>
<accession>A0ABT0ZVK9</accession>
<protein>
    <submittedName>
        <fullName evidence="2">ComF family protein</fullName>
    </submittedName>
</protein>
<comment type="similarity">
    <text evidence="1">Belongs to the ComF/GntX family.</text>
</comment>
<name>A0ABT0ZVK9_9PSEU</name>
<keyword evidence="3" id="KW-1185">Reference proteome</keyword>
<sequence>MRLHRAGQALVDLVLPSDCAACGGPEPPWCGPCGRALGPPAAAHLPGGPQVLAAGRYTGPLRAALLRYKERGRRDLARPLAALLAGPLHDLAPPGGPGPTWLVPAPSRPAAARARGGDHVLRLCRALSAQCSNVRVAHSLRLDRRVQDSVGLDAAQRAVNLRGRVSIVSGRLPPVDDRSLIVDDIVTTGATLRECRSALARSGVSARAALVLCDATGRAR</sequence>
<dbReference type="Gene3D" id="3.40.50.2020">
    <property type="match status" value="1"/>
</dbReference>
<evidence type="ECO:0000313" key="2">
    <source>
        <dbReference type="EMBL" id="MCO1654704.1"/>
    </source>
</evidence>